<dbReference type="EMBL" id="JAQQWE010000009">
    <property type="protein sequence ID" value="KAK7941605.1"/>
    <property type="molecule type" value="Genomic_DNA"/>
</dbReference>
<organism evidence="2 3">
    <name type="scientific">Apiospora aurea</name>
    <dbReference type="NCBI Taxonomy" id="335848"/>
    <lineage>
        <taxon>Eukaryota</taxon>
        <taxon>Fungi</taxon>
        <taxon>Dikarya</taxon>
        <taxon>Ascomycota</taxon>
        <taxon>Pezizomycotina</taxon>
        <taxon>Sordariomycetes</taxon>
        <taxon>Xylariomycetidae</taxon>
        <taxon>Amphisphaeriales</taxon>
        <taxon>Apiosporaceae</taxon>
        <taxon>Apiospora</taxon>
    </lineage>
</organism>
<keyword evidence="3" id="KW-1185">Reference proteome</keyword>
<feature type="compositionally biased region" description="Polar residues" evidence="1">
    <location>
        <begin position="97"/>
        <end position="106"/>
    </location>
</feature>
<dbReference type="GeneID" id="92083276"/>
<evidence type="ECO:0008006" key="4">
    <source>
        <dbReference type="Google" id="ProtNLM"/>
    </source>
</evidence>
<name>A0ABR1PX77_9PEZI</name>
<comment type="caution">
    <text evidence="2">The sequence shown here is derived from an EMBL/GenBank/DDBJ whole genome shotgun (WGS) entry which is preliminary data.</text>
</comment>
<gene>
    <name evidence="2" type="ORF">PG986_013992</name>
</gene>
<dbReference type="RefSeq" id="XP_066694357.1">
    <property type="nucleotide sequence ID" value="XM_066850214.1"/>
</dbReference>
<proteinExistence type="predicted"/>
<dbReference type="Proteomes" id="UP001391051">
    <property type="component" value="Unassembled WGS sequence"/>
</dbReference>
<feature type="compositionally biased region" description="Basic residues" evidence="1">
    <location>
        <begin position="77"/>
        <end position="93"/>
    </location>
</feature>
<feature type="region of interest" description="Disordered" evidence="1">
    <location>
        <begin position="62"/>
        <end position="113"/>
    </location>
</feature>
<reference evidence="2 3" key="1">
    <citation type="submission" date="2023-01" db="EMBL/GenBank/DDBJ databases">
        <title>Analysis of 21 Apiospora genomes using comparative genomics revels a genus with tremendous synthesis potential of carbohydrate active enzymes and secondary metabolites.</title>
        <authorList>
            <person name="Sorensen T."/>
        </authorList>
    </citation>
    <scope>NUCLEOTIDE SEQUENCE [LARGE SCALE GENOMIC DNA]</scope>
    <source>
        <strain evidence="2 3">CBS 24483</strain>
    </source>
</reference>
<dbReference type="PANTHER" id="PTHR38116:SF1">
    <property type="entry name" value="BZIP DOMAIN-CONTAINING PROTEIN"/>
    <property type="match status" value="1"/>
</dbReference>
<sequence length="217" mass="24182">MADAWPRTRTLLPVCHLPAHVTNIPYIAIAIMASVQRFAPGQRPQIVELQFMPHGVHVRHHGEDWTGITNQQERKKLQNRLNKRASRQRKKRAAPTDGTSDVTSTPRPRPDAANTSLLGSLMSTFSHCKQEDVAQKRARLARFAEQALASYMMADPRADHRRKLIQFNIINGFTRDAAALGFSFDWLVCEVVSPFGLNSKFGESPGTPEAVCGGREG</sequence>
<dbReference type="PANTHER" id="PTHR38116">
    <property type="entry name" value="CHROMOSOME 7, WHOLE GENOME SHOTGUN SEQUENCE"/>
    <property type="match status" value="1"/>
</dbReference>
<evidence type="ECO:0000313" key="2">
    <source>
        <dbReference type="EMBL" id="KAK7941605.1"/>
    </source>
</evidence>
<accession>A0ABR1PX77</accession>
<evidence type="ECO:0000256" key="1">
    <source>
        <dbReference type="SAM" id="MobiDB-lite"/>
    </source>
</evidence>
<evidence type="ECO:0000313" key="3">
    <source>
        <dbReference type="Proteomes" id="UP001391051"/>
    </source>
</evidence>
<protein>
    <recommendedName>
        <fullName evidence="4">BZIP domain-containing protein</fullName>
    </recommendedName>
</protein>